<dbReference type="OrthoDB" id="115386at2157"/>
<dbReference type="RefSeq" id="WP_011323665.1">
    <property type="nucleotide sequence ID" value="NC_007426.1"/>
</dbReference>
<keyword evidence="4" id="KW-1185">Reference proteome</keyword>
<dbReference type="GeneID" id="3703429"/>
<reference evidence="3 4" key="1">
    <citation type="journal article" date="2005" name="Genome Res.">
        <title>Living with two extremes: conclusions from the genome sequence of Natronomonas pharaonis.</title>
        <authorList>
            <person name="Falb M."/>
            <person name="Pfeiffer F."/>
            <person name="Palm P."/>
            <person name="Rodewald K."/>
            <person name="Hickmann V."/>
            <person name="Tittor J."/>
            <person name="Oesterhelt D."/>
        </authorList>
    </citation>
    <scope>NUCLEOTIDE SEQUENCE [LARGE SCALE GENOMIC DNA]</scope>
    <source>
        <strain evidence="4">ATCC 35678 / DSM 2160 / CIP 103997 / JCM 8858 / NBRC 14720 / NCIMB 2260 / Gabara</strain>
    </source>
</reference>
<dbReference type="PROSITE" id="PS51352">
    <property type="entry name" value="THIOREDOXIN_2"/>
    <property type="match status" value="1"/>
</dbReference>
<dbReference type="InterPro" id="IPR050553">
    <property type="entry name" value="Thioredoxin_ResA/DsbE_sf"/>
</dbReference>
<dbReference type="EnsemblBacteria" id="CAI50048">
    <property type="protein sequence ID" value="CAI50048"/>
    <property type="gene ID" value="NP_3914A"/>
</dbReference>
<evidence type="ECO:0000313" key="4">
    <source>
        <dbReference type="Proteomes" id="UP000002698"/>
    </source>
</evidence>
<dbReference type="Pfam" id="PF08534">
    <property type="entry name" value="Redoxin"/>
    <property type="match status" value="1"/>
</dbReference>
<dbReference type="SUPFAM" id="SSF52833">
    <property type="entry name" value="Thioredoxin-like"/>
    <property type="match status" value="1"/>
</dbReference>
<dbReference type="GO" id="GO:0016491">
    <property type="term" value="F:oxidoreductase activity"/>
    <property type="evidence" value="ECO:0007669"/>
    <property type="project" value="InterPro"/>
</dbReference>
<evidence type="ECO:0000256" key="1">
    <source>
        <dbReference type="SAM" id="MobiDB-lite"/>
    </source>
</evidence>
<dbReference type="AlphaFoldDB" id="A0A1U7EXX2"/>
<dbReference type="eggNOG" id="arCOG06181">
    <property type="taxonomic scope" value="Archaea"/>
</dbReference>
<dbReference type="InterPro" id="IPR013766">
    <property type="entry name" value="Thioredoxin_domain"/>
</dbReference>
<dbReference type="InterPro" id="IPR036249">
    <property type="entry name" value="Thioredoxin-like_sf"/>
</dbReference>
<feature type="region of interest" description="Disordered" evidence="1">
    <location>
        <begin position="26"/>
        <end position="48"/>
    </location>
</feature>
<feature type="domain" description="Thioredoxin" evidence="2">
    <location>
        <begin position="27"/>
        <end position="186"/>
    </location>
</feature>
<sequence>MQRRTVLGGLAGAATLAVGGWAARRGPTAGDSVGNAAGDEDGDGSGGVPAQIETIDAPGSEAGSLVLEEEYPLVVTFFATWCSSCSREMSDLTAAHAEVGDQVPFLSLTGEVVGRSVSRAEVADWWREHDGAWSLGLDPDSQVMNQFSVIGIPSVVLVDADGEVVWSDSGHVDTDALVAEAATVADNA</sequence>
<protein>
    <submittedName>
        <fullName evidence="3">Thioredoxin</fullName>
    </submittedName>
</protein>
<dbReference type="PANTHER" id="PTHR42852:SF13">
    <property type="entry name" value="PROTEIN DIPZ"/>
    <property type="match status" value="1"/>
</dbReference>
<dbReference type="InterPro" id="IPR013740">
    <property type="entry name" value="Redoxin"/>
</dbReference>
<accession>A0A1U7EXX2</accession>
<dbReference type="Proteomes" id="UP000002698">
    <property type="component" value="Chromosome"/>
</dbReference>
<dbReference type="Gene3D" id="3.40.30.10">
    <property type="entry name" value="Glutaredoxin"/>
    <property type="match status" value="1"/>
</dbReference>
<dbReference type="HOGENOM" id="CLU_090892_1_0_2"/>
<evidence type="ECO:0000259" key="2">
    <source>
        <dbReference type="PROSITE" id="PS51352"/>
    </source>
</evidence>
<dbReference type="EMBL" id="CR936257">
    <property type="protein sequence ID" value="CAI50048.1"/>
    <property type="molecule type" value="Genomic_DNA"/>
</dbReference>
<proteinExistence type="predicted"/>
<gene>
    <name evidence="3" type="primary">trxA7</name>
    <name evidence="3" type="ordered locus">NP_3914A</name>
</gene>
<dbReference type="KEGG" id="nph:NP_3914A"/>
<dbReference type="CDD" id="cd02966">
    <property type="entry name" value="TlpA_like_family"/>
    <property type="match status" value="1"/>
</dbReference>
<evidence type="ECO:0000313" key="3">
    <source>
        <dbReference type="EMBL" id="CAI50048.1"/>
    </source>
</evidence>
<organism evidence="3 4">
    <name type="scientific">Natronomonas pharaonis (strain ATCC 35678 / DSM 2160 / CIP 103997 / JCM 8858 / NBRC 14720 / NCIMB 2260 / Gabara)</name>
    <name type="common">Halobacterium pharaonis</name>
    <dbReference type="NCBI Taxonomy" id="348780"/>
    <lineage>
        <taxon>Archaea</taxon>
        <taxon>Methanobacteriati</taxon>
        <taxon>Methanobacteriota</taxon>
        <taxon>Stenosarchaea group</taxon>
        <taxon>Halobacteria</taxon>
        <taxon>Halobacteriales</taxon>
        <taxon>Natronomonadaceae</taxon>
        <taxon>Natronomonas</taxon>
    </lineage>
</organism>
<name>A0A1U7EXX2_NATPD</name>
<dbReference type="PANTHER" id="PTHR42852">
    <property type="entry name" value="THIOL:DISULFIDE INTERCHANGE PROTEIN DSBE"/>
    <property type="match status" value="1"/>
</dbReference>
<dbReference type="STRING" id="348780.NP_3914A"/>